<keyword evidence="4" id="KW-1185">Reference proteome</keyword>
<dbReference type="EMBL" id="JAXAVX010000003">
    <property type="protein sequence ID" value="MDX8151621.1"/>
    <property type="molecule type" value="Genomic_DNA"/>
</dbReference>
<dbReference type="PANTHER" id="PTHR24321">
    <property type="entry name" value="DEHYDROGENASES, SHORT CHAIN"/>
    <property type="match status" value="1"/>
</dbReference>
<evidence type="ECO:0000313" key="4">
    <source>
        <dbReference type="Proteomes" id="UP001277761"/>
    </source>
</evidence>
<proteinExistence type="inferred from homology"/>
<evidence type="ECO:0000313" key="3">
    <source>
        <dbReference type="EMBL" id="MDX8151621.1"/>
    </source>
</evidence>
<evidence type="ECO:0000256" key="2">
    <source>
        <dbReference type="ARBA" id="ARBA00023002"/>
    </source>
</evidence>
<evidence type="ECO:0000256" key="1">
    <source>
        <dbReference type="ARBA" id="ARBA00006484"/>
    </source>
</evidence>
<protein>
    <submittedName>
        <fullName evidence="3">SDR family NAD(P)-dependent oxidoreductase</fullName>
    </submittedName>
</protein>
<sequence>MTRTAIVTGGTGGLGSAVTAALLDAGWRVVVPWVTEAELARVPEHERLALVRADLLEQDGPAAVVAAADGRLDALVNLVGGFAQPGLVGEAPLAEFERMLRLNLVPTYAITAAALPLLLDGGGAVVCTAASAALHPFPGASGYLVAKRGVLAFVDVLHAEYGDRGIAASALLPTVIDTPANREAMPDADRATWQQPADLAATVLHLLGDPAGERRASVHVPGA</sequence>
<reference evidence="3 4" key="1">
    <citation type="submission" date="2023-11" db="EMBL/GenBank/DDBJ databases">
        <authorList>
            <person name="Xu M."/>
            <person name="Jiang T."/>
        </authorList>
    </citation>
    <scope>NUCLEOTIDE SEQUENCE [LARGE SCALE GENOMIC DNA]</scope>
    <source>
        <strain evidence="3 4">SD</strain>
    </source>
</reference>
<organism evidence="3 4">
    <name type="scientific">Patulibacter brassicae</name>
    <dbReference type="NCBI Taxonomy" id="1705717"/>
    <lineage>
        <taxon>Bacteria</taxon>
        <taxon>Bacillati</taxon>
        <taxon>Actinomycetota</taxon>
        <taxon>Thermoleophilia</taxon>
        <taxon>Solirubrobacterales</taxon>
        <taxon>Patulibacteraceae</taxon>
        <taxon>Patulibacter</taxon>
    </lineage>
</organism>
<accession>A0ABU4VL14</accession>
<name>A0ABU4VL14_9ACTN</name>
<dbReference type="Gene3D" id="3.40.50.720">
    <property type="entry name" value="NAD(P)-binding Rossmann-like Domain"/>
    <property type="match status" value="1"/>
</dbReference>
<dbReference type="InterPro" id="IPR036291">
    <property type="entry name" value="NAD(P)-bd_dom_sf"/>
</dbReference>
<dbReference type="SUPFAM" id="SSF51735">
    <property type="entry name" value="NAD(P)-binding Rossmann-fold domains"/>
    <property type="match status" value="1"/>
</dbReference>
<dbReference type="InterPro" id="IPR002347">
    <property type="entry name" value="SDR_fam"/>
</dbReference>
<comment type="similarity">
    <text evidence="1">Belongs to the short-chain dehydrogenases/reductases (SDR) family.</text>
</comment>
<dbReference type="RefSeq" id="WP_319953775.1">
    <property type="nucleotide sequence ID" value="NZ_JAXAVX010000003.1"/>
</dbReference>
<keyword evidence="2" id="KW-0560">Oxidoreductase</keyword>
<dbReference type="Pfam" id="PF00106">
    <property type="entry name" value="adh_short"/>
    <property type="match status" value="1"/>
</dbReference>
<dbReference type="PRINTS" id="PR00081">
    <property type="entry name" value="GDHRDH"/>
</dbReference>
<dbReference type="PANTHER" id="PTHR24321:SF8">
    <property type="entry name" value="ESTRADIOL 17-BETA-DEHYDROGENASE 8-RELATED"/>
    <property type="match status" value="1"/>
</dbReference>
<gene>
    <name evidence="3" type="ORF">SK069_08465</name>
</gene>
<dbReference type="Proteomes" id="UP001277761">
    <property type="component" value="Unassembled WGS sequence"/>
</dbReference>
<comment type="caution">
    <text evidence="3">The sequence shown here is derived from an EMBL/GenBank/DDBJ whole genome shotgun (WGS) entry which is preliminary data.</text>
</comment>